<organism evidence="2 3">
    <name type="scientific">Sphingobium tyrosinilyticum</name>
    <dbReference type="NCBI Taxonomy" id="2715436"/>
    <lineage>
        <taxon>Bacteria</taxon>
        <taxon>Pseudomonadati</taxon>
        <taxon>Pseudomonadota</taxon>
        <taxon>Alphaproteobacteria</taxon>
        <taxon>Sphingomonadales</taxon>
        <taxon>Sphingomonadaceae</taxon>
        <taxon>Sphingobium</taxon>
    </lineage>
</organism>
<keyword evidence="3" id="KW-1185">Reference proteome</keyword>
<dbReference type="RefSeq" id="WP_380806332.1">
    <property type="nucleotide sequence ID" value="NZ_JBHSFZ010000058.1"/>
</dbReference>
<accession>A0ABV9F2F5</accession>
<evidence type="ECO:0000313" key="3">
    <source>
        <dbReference type="Proteomes" id="UP001595957"/>
    </source>
</evidence>
<comment type="caution">
    <text evidence="2">The sequence shown here is derived from an EMBL/GenBank/DDBJ whole genome shotgun (WGS) entry which is preliminary data.</text>
</comment>
<dbReference type="Proteomes" id="UP001595957">
    <property type="component" value="Unassembled WGS sequence"/>
</dbReference>
<proteinExistence type="predicted"/>
<sequence>MLPGYRRRILIEPAAGHVTAELEDDYHRMLVTLRHENGLVTGVTSFMKRSPWTSCPGAIAQLEQTFTGQPLAAFAARGEKTRNCTHLYDLAQFAAAHANADSPVAYDIHVCDPDLGLRVASLDRNGKRLFDWTLDANGFVAPHEIAGKSVYDINGWIATLDSPDREAARILRWASMVANGRQMDIPAHSLADRFPLGTCFTFQPDVAANSRRRPDADVDLSAPGMEPMADRAGSFKFSLPDAQYR</sequence>
<name>A0ABV9F2F5_9SPHN</name>
<evidence type="ECO:0000313" key="2">
    <source>
        <dbReference type="EMBL" id="MFC4595752.1"/>
    </source>
</evidence>
<evidence type="ECO:0000256" key="1">
    <source>
        <dbReference type="SAM" id="MobiDB-lite"/>
    </source>
</evidence>
<evidence type="ECO:0008006" key="4">
    <source>
        <dbReference type="Google" id="ProtNLM"/>
    </source>
</evidence>
<gene>
    <name evidence="2" type="ORF">ACFO3E_16450</name>
</gene>
<dbReference type="EMBL" id="JBHSFZ010000058">
    <property type="protein sequence ID" value="MFC4595752.1"/>
    <property type="molecule type" value="Genomic_DNA"/>
</dbReference>
<protein>
    <recommendedName>
        <fullName evidence="4">DUF2889 domain-containing protein</fullName>
    </recommendedName>
</protein>
<reference evidence="3" key="1">
    <citation type="journal article" date="2019" name="Int. J. Syst. Evol. Microbiol.">
        <title>The Global Catalogue of Microorganisms (GCM) 10K type strain sequencing project: providing services to taxonomists for standard genome sequencing and annotation.</title>
        <authorList>
            <consortium name="The Broad Institute Genomics Platform"/>
            <consortium name="The Broad Institute Genome Sequencing Center for Infectious Disease"/>
            <person name="Wu L."/>
            <person name="Ma J."/>
        </authorList>
    </citation>
    <scope>NUCLEOTIDE SEQUENCE [LARGE SCALE GENOMIC DNA]</scope>
    <source>
        <strain evidence="3">NBRC 103632</strain>
    </source>
</reference>
<feature type="region of interest" description="Disordered" evidence="1">
    <location>
        <begin position="211"/>
        <end position="245"/>
    </location>
</feature>